<reference evidence="3 4" key="1">
    <citation type="submission" date="2020-08" db="EMBL/GenBank/DDBJ databases">
        <title>Genomic Encyclopedia of Type Strains, Phase III (KMG-III): the genomes of soil and plant-associated and newly described type strains.</title>
        <authorList>
            <person name="Whitman W."/>
        </authorList>
    </citation>
    <scope>NUCLEOTIDE SEQUENCE [LARGE SCALE GENOMIC DNA]</scope>
    <source>
        <strain evidence="3 4">CECT 8577</strain>
    </source>
</reference>
<dbReference type="InterPro" id="IPR025424">
    <property type="entry name" value="YrhK_domain"/>
</dbReference>
<keyword evidence="1" id="KW-1133">Transmembrane helix</keyword>
<evidence type="ECO:0000313" key="4">
    <source>
        <dbReference type="Proteomes" id="UP000550714"/>
    </source>
</evidence>
<proteinExistence type="predicted"/>
<dbReference type="Pfam" id="PF14145">
    <property type="entry name" value="YrhK"/>
    <property type="match status" value="1"/>
</dbReference>
<gene>
    <name evidence="3" type="ORF">FHS23_002698</name>
</gene>
<evidence type="ECO:0000259" key="2">
    <source>
        <dbReference type="Pfam" id="PF14145"/>
    </source>
</evidence>
<keyword evidence="1" id="KW-0472">Membrane</keyword>
<sequence>MADDDRGPLHFRIGDEELLIRRRYEVASIVNDLLIALWFVIGSVLFFSPSTEYAGTWLFLIGSIQLMIRPAIRLRRRVHLRRLRSGEPTEASHDF</sequence>
<accession>A0A839S4K6</accession>
<keyword evidence="4" id="KW-1185">Reference proteome</keyword>
<comment type="caution">
    <text evidence="3">The sequence shown here is derived from an EMBL/GenBank/DDBJ whole genome shotgun (WGS) entry which is preliminary data.</text>
</comment>
<organism evidence="3 4">
    <name type="scientific">Prauserella isguenensis</name>
    <dbReference type="NCBI Taxonomy" id="1470180"/>
    <lineage>
        <taxon>Bacteria</taxon>
        <taxon>Bacillati</taxon>
        <taxon>Actinomycetota</taxon>
        <taxon>Actinomycetes</taxon>
        <taxon>Pseudonocardiales</taxon>
        <taxon>Pseudonocardiaceae</taxon>
        <taxon>Prauserella</taxon>
    </lineage>
</organism>
<keyword evidence="1" id="KW-0812">Transmembrane</keyword>
<feature type="domain" description="YrhK" evidence="2">
    <location>
        <begin position="22"/>
        <end position="77"/>
    </location>
</feature>
<protein>
    <recommendedName>
        <fullName evidence="2">YrhK domain-containing protein</fullName>
    </recommendedName>
</protein>
<name>A0A839S4K6_9PSEU</name>
<dbReference type="Proteomes" id="UP000550714">
    <property type="component" value="Unassembled WGS sequence"/>
</dbReference>
<feature type="transmembrane region" description="Helical" evidence="1">
    <location>
        <begin position="54"/>
        <end position="72"/>
    </location>
</feature>
<dbReference type="RefSeq" id="WP_183654255.1">
    <property type="nucleotide sequence ID" value="NZ_JACHWU010000003.1"/>
</dbReference>
<evidence type="ECO:0000256" key="1">
    <source>
        <dbReference type="SAM" id="Phobius"/>
    </source>
</evidence>
<evidence type="ECO:0000313" key="3">
    <source>
        <dbReference type="EMBL" id="MBB3051669.1"/>
    </source>
</evidence>
<dbReference type="EMBL" id="JACHWU010000003">
    <property type="protein sequence ID" value="MBB3051669.1"/>
    <property type="molecule type" value="Genomic_DNA"/>
</dbReference>
<dbReference type="AlphaFoldDB" id="A0A839S4K6"/>
<feature type="transmembrane region" description="Helical" evidence="1">
    <location>
        <begin position="29"/>
        <end position="48"/>
    </location>
</feature>